<dbReference type="Pfam" id="PF08238">
    <property type="entry name" value="Sel1"/>
    <property type="match status" value="5"/>
</dbReference>
<accession>A0AAN8NZM2</accession>
<dbReference type="InterPro" id="IPR006597">
    <property type="entry name" value="Sel1-like"/>
</dbReference>
<evidence type="ECO:0000313" key="4">
    <source>
        <dbReference type="Proteomes" id="UP001372834"/>
    </source>
</evidence>
<evidence type="ECO:0000256" key="1">
    <source>
        <dbReference type="ARBA" id="ARBA00008486"/>
    </source>
</evidence>
<sequence>MAWNLKSKEELKEFLDNLGIEYRYGCFSEKNPELCHLLGEYLHVVKSDFQKAARIYKTNCDDYNHPRSCHAYGNYAILGKGQEKQSIETAYKYYLKACELDSEPSCFNAGIIAMRGDANINREKDYTKGLALVDKACTLNHMNACYYLSGLYISGTSDKVIDKDMKQAFKYSERACKLGNSYACSNVSIMYKKGDGVEKDEKMSEKYRKLADQLSIKLEPEREDDSVI</sequence>
<evidence type="ECO:0000313" key="3">
    <source>
        <dbReference type="EMBL" id="KAK6617449.1"/>
    </source>
</evidence>
<proteinExistence type="inferred from homology"/>
<keyword evidence="2" id="KW-0677">Repeat</keyword>
<organism evidence="3 4">
    <name type="scientific">Polyplax serrata</name>
    <name type="common">Common mouse louse</name>
    <dbReference type="NCBI Taxonomy" id="468196"/>
    <lineage>
        <taxon>Eukaryota</taxon>
        <taxon>Metazoa</taxon>
        <taxon>Ecdysozoa</taxon>
        <taxon>Arthropoda</taxon>
        <taxon>Hexapoda</taxon>
        <taxon>Insecta</taxon>
        <taxon>Pterygota</taxon>
        <taxon>Neoptera</taxon>
        <taxon>Paraneoptera</taxon>
        <taxon>Psocodea</taxon>
        <taxon>Troctomorpha</taxon>
        <taxon>Phthiraptera</taxon>
        <taxon>Anoplura</taxon>
        <taxon>Polyplacidae</taxon>
        <taxon>Polyplax</taxon>
    </lineage>
</organism>
<dbReference type="SMART" id="SM00671">
    <property type="entry name" value="SEL1"/>
    <property type="match status" value="5"/>
</dbReference>
<evidence type="ECO:0008006" key="5">
    <source>
        <dbReference type="Google" id="ProtNLM"/>
    </source>
</evidence>
<evidence type="ECO:0000256" key="2">
    <source>
        <dbReference type="ARBA" id="ARBA00022737"/>
    </source>
</evidence>
<name>A0AAN8NZM2_POLSC</name>
<comment type="caution">
    <text evidence="3">The sequence shown here is derived from an EMBL/GenBank/DDBJ whole genome shotgun (WGS) entry which is preliminary data.</text>
</comment>
<dbReference type="Gene3D" id="1.25.40.10">
    <property type="entry name" value="Tetratricopeptide repeat domain"/>
    <property type="match status" value="1"/>
</dbReference>
<dbReference type="InterPro" id="IPR011990">
    <property type="entry name" value="TPR-like_helical_dom_sf"/>
</dbReference>
<protein>
    <recommendedName>
        <fullName evidence="5">Cytochrome c oxidase assembly factor 7</fullName>
    </recommendedName>
</protein>
<dbReference type="PANTHER" id="PTHR13891:SF1">
    <property type="entry name" value="CYTOCHROME C OXIDASE ASSEMBLY FACTOR 7"/>
    <property type="match status" value="1"/>
</dbReference>
<dbReference type="GO" id="GO:0005758">
    <property type="term" value="C:mitochondrial intermembrane space"/>
    <property type="evidence" value="ECO:0007669"/>
    <property type="project" value="TreeGrafter"/>
</dbReference>
<dbReference type="SUPFAM" id="SSF81901">
    <property type="entry name" value="HCP-like"/>
    <property type="match status" value="1"/>
</dbReference>
<comment type="similarity">
    <text evidence="1">Belongs to the hcp beta-lactamase family.</text>
</comment>
<dbReference type="InterPro" id="IPR040239">
    <property type="entry name" value="HcpB-like"/>
</dbReference>
<dbReference type="Proteomes" id="UP001372834">
    <property type="component" value="Unassembled WGS sequence"/>
</dbReference>
<gene>
    <name evidence="3" type="ORF">RUM43_014458</name>
</gene>
<dbReference type="PANTHER" id="PTHR13891">
    <property type="entry name" value="CYTOCHROME C OXIDASE ASSEMBLY FACTOR 7"/>
    <property type="match status" value="1"/>
</dbReference>
<dbReference type="EMBL" id="JAWJWE010000044">
    <property type="protein sequence ID" value="KAK6617449.1"/>
    <property type="molecule type" value="Genomic_DNA"/>
</dbReference>
<dbReference type="AlphaFoldDB" id="A0AAN8NZM2"/>
<reference evidence="3 4" key="1">
    <citation type="submission" date="2023-10" db="EMBL/GenBank/DDBJ databases">
        <title>Genomes of two closely related lineages of the louse Polyplax serrata with different host specificities.</title>
        <authorList>
            <person name="Martinu J."/>
            <person name="Tarabai H."/>
            <person name="Stefka J."/>
            <person name="Hypsa V."/>
        </authorList>
    </citation>
    <scope>NUCLEOTIDE SEQUENCE [LARGE SCALE GENOMIC DNA]</scope>
    <source>
        <strain evidence="3">HR10_N</strain>
    </source>
</reference>